<evidence type="ECO:0000256" key="1">
    <source>
        <dbReference type="SAM" id="MobiDB-lite"/>
    </source>
</evidence>
<dbReference type="AlphaFoldDB" id="A0A2G5I511"/>
<name>A0A2G5I511_CERBT</name>
<reference evidence="2 4" key="1">
    <citation type="submission" date="2015-10" db="EMBL/GenBank/DDBJ databases">
        <title>The cercosporin biosynthetic gene cluster was horizontally transferred to several fungal lineages and shown to be expanded in Cercospora beticola based on microsynteny with recipient genomes.</title>
        <authorList>
            <person name="De Jonge R."/>
            <person name="Ebert M.K."/>
            <person name="Suttle J.C."/>
            <person name="Jurick Ii W.M."/>
            <person name="Secor G.A."/>
            <person name="Thomma B.P."/>
            <person name="Van De Peer Y."/>
            <person name="Bolton M.D."/>
        </authorList>
    </citation>
    <scope>NUCLEOTIDE SEQUENCE [LARGE SCALE GENOMIC DNA]</scope>
    <source>
        <strain evidence="2 4">09-40</strain>
    </source>
</reference>
<dbReference type="OrthoDB" id="10393146at2759"/>
<dbReference type="Proteomes" id="UP001302367">
    <property type="component" value="Chromosome 3"/>
</dbReference>
<feature type="region of interest" description="Disordered" evidence="1">
    <location>
        <begin position="1"/>
        <end position="24"/>
    </location>
</feature>
<evidence type="ECO:0000313" key="3">
    <source>
        <dbReference type="EMBL" id="WPB00843.1"/>
    </source>
</evidence>
<evidence type="ECO:0000313" key="2">
    <source>
        <dbReference type="EMBL" id="PIA99841.1"/>
    </source>
</evidence>
<accession>A0A2G5I511</accession>
<feature type="compositionally biased region" description="Polar residues" evidence="1">
    <location>
        <begin position="1"/>
        <end position="16"/>
    </location>
</feature>
<proteinExistence type="predicted"/>
<feature type="region of interest" description="Disordered" evidence="1">
    <location>
        <begin position="130"/>
        <end position="160"/>
    </location>
</feature>
<keyword evidence="5" id="KW-1185">Reference proteome</keyword>
<evidence type="ECO:0000313" key="4">
    <source>
        <dbReference type="Proteomes" id="UP000230605"/>
    </source>
</evidence>
<organism evidence="2 4">
    <name type="scientific">Cercospora beticola</name>
    <name type="common">Sugarbeet leaf spot fungus</name>
    <dbReference type="NCBI Taxonomy" id="122368"/>
    <lineage>
        <taxon>Eukaryota</taxon>
        <taxon>Fungi</taxon>
        <taxon>Dikarya</taxon>
        <taxon>Ascomycota</taxon>
        <taxon>Pezizomycotina</taxon>
        <taxon>Dothideomycetes</taxon>
        <taxon>Dothideomycetidae</taxon>
        <taxon>Mycosphaerellales</taxon>
        <taxon>Mycosphaerellaceae</taxon>
        <taxon>Cercospora</taxon>
    </lineage>
</organism>
<dbReference type="EMBL" id="CP134186">
    <property type="protein sequence ID" value="WPB00843.1"/>
    <property type="molecule type" value="Genomic_DNA"/>
</dbReference>
<dbReference type="EMBL" id="LKMD01000101">
    <property type="protein sequence ID" value="PIA99841.1"/>
    <property type="molecule type" value="Genomic_DNA"/>
</dbReference>
<dbReference type="Proteomes" id="UP000230605">
    <property type="component" value="Chromosome 3"/>
</dbReference>
<reference evidence="3 5" key="2">
    <citation type="submission" date="2023-09" db="EMBL/GenBank/DDBJ databases">
        <title>Complete-Gapless Cercospora beticola genome.</title>
        <authorList>
            <person name="Wyatt N.A."/>
            <person name="Spanner R.E."/>
            <person name="Bolton M.D."/>
        </authorList>
    </citation>
    <scope>NUCLEOTIDE SEQUENCE [LARGE SCALE GENOMIC DNA]</scope>
    <source>
        <strain evidence="3">Cb09-40</strain>
    </source>
</reference>
<gene>
    <name evidence="2" type="ORF">CB0940_03663</name>
    <name evidence="3" type="ORF">RHO25_005463</name>
</gene>
<sequence length="201" mass="22773">MANSNYHTTHQATQAPQVAPAHRISEQRPYQAPDFDYAHWKVLHDQFGASHMIPQHARVVSKVPSREMPEVKRLRPHRVEAEVEVPASPVWVKDTQWDEATQWYVDGSASQEGSEASEVKKGKESVVEMGMEGEGEEDVRLPSPALADRKRKRESSGGVQWVEDTYWDAPSFKRCFTTRQTVDLTGDEEMEVEIIDLTGEA</sequence>
<protein>
    <submittedName>
        <fullName evidence="2">Uncharacterized protein</fullName>
    </submittedName>
</protein>
<evidence type="ECO:0000313" key="5">
    <source>
        <dbReference type="Proteomes" id="UP001302367"/>
    </source>
</evidence>